<dbReference type="InterPro" id="IPR029903">
    <property type="entry name" value="RmlD-like-bd"/>
</dbReference>
<evidence type="ECO:0000256" key="5">
    <source>
        <dbReference type="ARBA" id="ARBA00048200"/>
    </source>
</evidence>
<dbReference type="GO" id="GO:0008831">
    <property type="term" value="F:dTDP-4-dehydrorhamnose reductase activity"/>
    <property type="evidence" value="ECO:0007669"/>
    <property type="project" value="UniProtKB-EC"/>
</dbReference>
<dbReference type="EMBL" id="CP028901">
    <property type="protein sequence ID" value="AWB35829.1"/>
    <property type="molecule type" value="Genomic_DNA"/>
</dbReference>
<evidence type="ECO:0000256" key="3">
    <source>
        <dbReference type="ARBA" id="ARBA00012929"/>
    </source>
</evidence>
<dbReference type="AlphaFoldDB" id="A0A2R4XQ53"/>
<organism evidence="8 9">
    <name type="scientific">Orrella marina</name>
    <dbReference type="NCBI Taxonomy" id="2163011"/>
    <lineage>
        <taxon>Bacteria</taxon>
        <taxon>Pseudomonadati</taxon>
        <taxon>Pseudomonadota</taxon>
        <taxon>Betaproteobacteria</taxon>
        <taxon>Burkholderiales</taxon>
        <taxon>Alcaligenaceae</taxon>
        <taxon>Orrella</taxon>
    </lineage>
</organism>
<dbReference type="InterPro" id="IPR005913">
    <property type="entry name" value="dTDP_dehydrorham_reduct"/>
</dbReference>
<comment type="similarity">
    <text evidence="2 6">Belongs to the dTDP-4-dehydrorhamnose reductase family.</text>
</comment>
<dbReference type="PANTHER" id="PTHR10491:SF4">
    <property type="entry name" value="METHIONINE ADENOSYLTRANSFERASE 2 SUBUNIT BETA"/>
    <property type="match status" value="1"/>
</dbReference>
<protein>
    <recommendedName>
        <fullName evidence="4 6">dTDP-4-dehydrorhamnose reductase</fullName>
        <ecNumber evidence="3 6">1.1.1.133</ecNumber>
    </recommendedName>
</protein>
<proteinExistence type="inferred from homology"/>
<keyword evidence="9" id="KW-1185">Reference proteome</keyword>
<comment type="cofactor">
    <cofactor evidence="6">
        <name>Mg(2+)</name>
        <dbReference type="ChEBI" id="CHEBI:18420"/>
    </cofactor>
    <text evidence="6">Binds 1 Mg(2+) ion per monomer.</text>
</comment>
<dbReference type="Gene3D" id="3.40.50.720">
    <property type="entry name" value="NAD(P)-binding Rossmann-like Domain"/>
    <property type="match status" value="1"/>
</dbReference>
<dbReference type="CDD" id="cd05254">
    <property type="entry name" value="dTDP_HR_like_SDR_e"/>
    <property type="match status" value="1"/>
</dbReference>
<feature type="domain" description="RmlD-like substrate binding" evidence="7">
    <location>
        <begin position="10"/>
        <end position="308"/>
    </location>
</feature>
<evidence type="ECO:0000256" key="2">
    <source>
        <dbReference type="ARBA" id="ARBA00010944"/>
    </source>
</evidence>
<dbReference type="Proteomes" id="UP000244571">
    <property type="component" value="Chromosome"/>
</dbReference>
<dbReference type="KEGG" id="boz:DBV39_13725"/>
<dbReference type="GO" id="GO:0005829">
    <property type="term" value="C:cytosol"/>
    <property type="evidence" value="ECO:0007669"/>
    <property type="project" value="TreeGrafter"/>
</dbReference>
<evidence type="ECO:0000256" key="1">
    <source>
        <dbReference type="ARBA" id="ARBA00004781"/>
    </source>
</evidence>
<dbReference type="SUPFAM" id="SSF51735">
    <property type="entry name" value="NAD(P)-binding Rossmann-fold domains"/>
    <property type="match status" value="1"/>
</dbReference>
<comment type="function">
    <text evidence="6">Catalyzes the reduction of dTDP-6-deoxy-L-lyxo-4-hexulose to yield dTDP-L-rhamnose.</text>
</comment>
<evidence type="ECO:0000256" key="6">
    <source>
        <dbReference type="RuleBase" id="RU364082"/>
    </source>
</evidence>
<accession>A0A2R4XQ53</accession>
<sequence>MSKEQSNNKRILVIGGTGQVAWALGQGCPQDYTLRMVPRQELDLSDVDVLASRVEQLIQSFNPQFIVNAAAYTAVDRAESEENIAFAVNGIAPAIITNIAAQANCPVLHYSTDYVFDGTKSGSYVEDDEPNPVSAYGISKLAGERGMRAASQQILILRTSWVFGVHGSNFLKTMLRLASERDELSVVSDQFGAPTSADLIARVSYELMGAMLDVQVDADDPRWGLYHLTASGETSWHGYAAYLIARAREMGFPVRVEQEKIKPVTSEQFPTAAVRPANSRLDTQLLRSTFGLTLPDWTVCVDEVLGKLRCES</sequence>
<evidence type="ECO:0000256" key="4">
    <source>
        <dbReference type="ARBA" id="ARBA00017099"/>
    </source>
</evidence>
<keyword evidence="6" id="KW-0560">Oxidoreductase</keyword>
<comment type="catalytic activity">
    <reaction evidence="5 6">
        <text>dTDP-beta-L-rhamnose + NADP(+) = dTDP-4-dehydro-beta-L-rhamnose + NADPH + H(+)</text>
        <dbReference type="Rhea" id="RHEA:21796"/>
        <dbReference type="ChEBI" id="CHEBI:15378"/>
        <dbReference type="ChEBI" id="CHEBI:57510"/>
        <dbReference type="ChEBI" id="CHEBI:57783"/>
        <dbReference type="ChEBI" id="CHEBI:58349"/>
        <dbReference type="ChEBI" id="CHEBI:62830"/>
        <dbReference type="EC" id="1.1.1.133"/>
    </reaction>
</comment>
<comment type="pathway">
    <text evidence="1 6">Carbohydrate biosynthesis; dTDP-L-rhamnose biosynthesis.</text>
</comment>
<dbReference type="PROSITE" id="PS51257">
    <property type="entry name" value="PROKAR_LIPOPROTEIN"/>
    <property type="match status" value="1"/>
</dbReference>
<dbReference type="OrthoDB" id="9803892at2"/>
<evidence type="ECO:0000313" key="9">
    <source>
        <dbReference type="Proteomes" id="UP000244571"/>
    </source>
</evidence>
<dbReference type="PANTHER" id="PTHR10491">
    <property type="entry name" value="DTDP-4-DEHYDRORHAMNOSE REDUCTASE"/>
    <property type="match status" value="1"/>
</dbReference>
<dbReference type="UniPathway" id="UPA00124"/>
<gene>
    <name evidence="8" type="primary">rfbD</name>
    <name evidence="8" type="ORF">DBV39_13725</name>
</gene>
<name>A0A2R4XQ53_9BURK</name>
<dbReference type="Gene3D" id="3.90.25.10">
    <property type="entry name" value="UDP-galactose 4-epimerase, domain 1"/>
    <property type="match status" value="1"/>
</dbReference>
<dbReference type="RefSeq" id="WP_108623285.1">
    <property type="nucleotide sequence ID" value="NZ_CP028901.1"/>
</dbReference>
<evidence type="ECO:0000259" key="7">
    <source>
        <dbReference type="Pfam" id="PF04321"/>
    </source>
</evidence>
<dbReference type="Pfam" id="PF04321">
    <property type="entry name" value="RmlD_sub_bind"/>
    <property type="match status" value="1"/>
</dbReference>
<evidence type="ECO:0000313" key="8">
    <source>
        <dbReference type="EMBL" id="AWB35829.1"/>
    </source>
</evidence>
<dbReference type="EC" id="1.1.1.133" evidence="3 6"/>
<reference evidence="8 9" key="1">
    <citation type="submission" date="2018-04" db="EMBL/GenBank/DDBJ databases">
        <title>Bordetella sp. HZ20 isolated from seawater.</title>
        <authorList>
            <person name="Sun C."/>
        </authorList>
    </citation>
    <scope>NUCLEOTIDE SEQUENCE [LARGE SCALE GENOMIC DNA]</scope>
    <source>
        <strain evidence="8 9">HZ20</strain>
    </source>
</reference>
<keyword evidence="6" id="KW-0521">NADP</keyword>
<dbReference type="NCBIfam" id="TIGR01214">
    <property type="entry name" value="rmlD"/>
    <property type="match status" value="1"/>
</dbReference>
<dbReference type="InterPro" id="IPR036291">
    <property type="entry name" value="NAD(P)-bd_dom_sf"/>
</dbReference>
<dbReference type="GO" id="GO:0019305">
    <property type="term" value="P:dTDP-rhamnose biosynthetic process"/>
    <property type="evidence" value="ECO:0007669"/>
    <property type="project" value="UniProtKB-UniPathway"/>
</dbReference>